<evidence type="ECO:0000313" key="21">
    <source>
        <dbReference type="Proteomes" id="UP000271162"/>
    </source>
</evidence>
<evidence type="ECO:0000256" key="1">
    <source>
        <dbReference type="ARBA" id="ARBA00004138"/>
    </source>
</evidence>
<evidence type="ECO:0000256" key="6">
    <source>
        <dbReference type="ARBA" id="ARBA00022692"/>
    </source>
</evidence>
<keyword evidence="10 17" id="KW-0472">Membrane</keyword>
<evidence type="ECO:0000259" key="19">
    <source>
        <dbReference type="Pfam" id="PF20519"/>
    </source>
</evidence>
<evidence type="ECO:0000256" key="12">
    <source>
        <dbReference type="ARBA" id="ARBA00023180"/>
    </source>
</evidence>
<evidence type="ECO:0000256" key="3">
    <source>
        <dbReference type="ARBA" id="ARBA00007200"/>
    </source>
</evidence>
<evidence type="ECO:0000313" key="20">
    <source>
        <dbReference type="EMBL" id="VDL72269.1"/>
    </source>
</evidence>
<sequence length="583" mass="65377">MTGANYKDTTYENPPTVTDTPVSPANLPRDKLGATGEEAAYGKTPDGKTTKTEGRKDDSPLFKKAQNPKEPENPNEGTPVSSQHPPDATSDDVNTPSIEFLEVEFLTTLYQSNPSFAVDVFAMVYYNNRLLGRPRIRMLKVRNDSCTVVPSFAQEISLCYSNYQPSAEDMDPIPPGDSEAYIWQSAAELVTEPTTGTISTYGGGGFVVRLPLDDITEATKIIAEIKNNSWIDRGTRAIIIDFALFNANVNLFSIARMLLELPASGGVMTSYRFNTYDLMQYMGVHGQVLIIMEGIFVGFVIYYIVEEIVELIRTRLRSLLSFWNIVDYALLALCCAEVYINYKRTTTAADRINTALENGLTDAAFDDVTSVQELYNNIASVILFLAWIKVFKYIGVNKTMNQLSATLSRSTKDIGGFAVMFAVFFFAYAQFAYLVFGTQILDYSTFISSAFALLRTILGDFNFSALEKTNRILGPLFFITYVFFVYFVLLNMFLAIINDSYVEVKAELARKQDGDGVFDWIRKVSRGRFSGINEKDIDDAFEKLQITASDEVNDHALLEIGNEIREQAKRKRLIDEEYRSTAV</sequence>
<feature type="compositionally biased region" description="Polar residues" evidence="16">
    <location>
        <begin position="7"/>
        <end position="23"/>
    </location>
</feature>
<accession>A0A0N4XZQ3</accession>
<keyword evidence="11" id="KW-1015">Disulfide bond</keyword>
<dbReference type="GO" id="GO:0050982">
    <property type="term" value="P:detection of mechanical stimulus"/>
    <property type="evidence" value="ECO:0007669"/>
    <property type="project" value="TreeGrafter"/>
</dbReference>
<name>A0A0N4XZQ3_NIPBR</name>
<keyword evidence="14" id="KW-0407">Ion channel</keyword>
<feature type="transmembrane region" description="Helical" evidence="17">
    <location>
        <begin position="414"/>
        <end position="437"/>
    </location>
</feature>
<dbReference type="STRING" id="27835.A0A0N4XZQ3"/>
<dbReference type="PANTHER" id="PTHR10877:SF183">
    <property type="entry name" value="AT14535P-RELATED"/>
    <property type="match status" value="1"/>
</dbReference>
<comment type="similarity">
    <text evidence="3">Belongs to the polycystin family.</text>
</comment>
<evidence type="ECO:0000256" key="10">
    <source>
        <dbReference type="ARBA" id="ARBA00023136"/>
    </source>
</evidence>
<dbReference type="GO" id="GO:0005929">
    <property type="term" value="C:cilium"/>
    <property type="evidence" value="ECO:0007669"/>
    <property type="project" value="UniProtKB-SubCell"/>
</dbReference>
<keyword evidence="7 17" id="KW-1133">Transmembrane helix</keyword>
<dbReference type="InterPro" id="IPR046791">
    <property type="entry name" value="Polycystin_dom"/>
</dbReference>
<dbReference type="Pfam" id="PF20519">
    <property type="entry name" value="Polycystin_dom"/>
    <property type="match status" value="1"/>
</dbReference>
<dbReference type="InterPro" id="IPR003915">
    <property type="entry name" value="PKD_2"/>
</dbReference>
<dbReference type="InterPro" id="IPR013122">
    <property type="entry name" value="PKD1_2_channel"/>
</dbReference>
<feature type="transmembrane region" description="Helical" evidence="17">
    <location>
        <begin position="325"/>
        <end position="342"/>
    </location>
</feature>
<comment type="subcellular location">
    <subcellularLocation>
        <location evidence="2">Cell membrane</location>
        <topology evidence="2">Multi-pass membrane protein</topology>
    </subcellularLocation>
    <subcellularLocation>
        <location evidence="1">Cell projection</location>
        <location evidence="1">Cilium</location>
    </subcellularLocation>
</comment>
<evidence type="ECO:0000256" key="13">
    <source>
        <dbReference type="ARBA" id="ARBA00023273"/>
    </source>
</evidence>
<dbReference type="GO" id="GO:0005509">
    <property type="term" value="F:calcium ion binding"/>
    <property type="evidence" value="ECO:0007669"/>
    <property type="project" value="InterPro"/>
</dbReference>
<keyword evidence="4" id="KW-0813">Transport</keyword>
<gene>
    <name evidence="20" type="ORF">NBR_LOCUS8680</name>
</gene>
<evidence type="ECO:0000256" key="2">
    <source>
        <dbReference type="ARBA" id="ARBA00004651"/>
    </source>
</evidence>
<dbReference type="AlphaFoldDB" id="A0A0N4XZQ3"/>
<evidence type="ECO:0000256" key="14">
    <source>
        <dbReference type="ARBA" id="ARBA00023303"/>
    </source>
</evidence>
<dbReference type="Gene3D" id="1.10.287.70">
    <property type="match status" value="1"/>
</dbReference>
<dbReference type="Pfam" id="PF08016">
    <property type="entry name" value="PKD_channel"/>
    <property type="match status" value="1"/>
</dbReference>
<feature type="transmembrane region" description="Helical" evidence="17">
    <location>
        <begin position="475"/>
        <end position="497"/>
    </location>
</feature>
<dbReference type="GO" id="GO:0005262">
    <property type="term" value="F:calcium channel activity"/>
    <property type="evidence" value="ECO:0007669"/>
    <property type="project" value="TreeGrafter"/>
</dbReference>
<dbReference type="WBParaSite" id="NBR_0000867901-mRNA-1">
    <property type="protein sequence ID" value="NBR_0000867901-mRNA-1"/>
    <property type="gene ID" value="NBR_0000867901"/>
</dbReference>
<protein>
    <submittedName>
        <fullName evidence="22">Polycystin-2 (inferred by orthology to a C. elegans protein)</fullName>
    </submittedName>
</protein>
<dbReference type="OMA" id="HQDIYTW"/>
<keyword evidence="21" id="KW-1185">Reference proteome</keyword>
<dbReference type="FunFam" id="1.10.287.70:FF:000055">
    <property type="entry name" value="Polycystic kidney disease 2-like 1"/>
    <property type="match status" value="1"/>
</dbReference>
<reference evidence="20 21" key="2">
    <citation type="submission" date="2018-11" db="EMBL/GenBank/DDBJ databases">
        <authorList>
            <consortium name="Pathogen Informatics"/>
        </authorList>
    </citation>
    <scope>NUCLEOTIDE SEQUENCE [LARGE SCALE GENOMIC DNA]</scope>
</reference>
<keyword evidence="12" id="KW-0325">Glycoprotein</keyword>
<keyword evidence="6 17" id="KW-0812">Transmembrane</keyword>
<dbReference type="Proteomes" id="UP000271162">
    <property type="component" value="Unassembled WGS sequence"/>
</dbReference>
<keyword evidence="8" id="KW-0175">Coiled coil</keyword>
<feature type="compositionally biased region" description="Basic and acidic residues" evidence="16">
    <location>
        <begin position="45"/>
        <end position="72"/>
    </location>
</feature>
<feature type="domain" description="Polycystin" evidence="19">
    <location>
        <begin position="99"/>
        <end position="278"/>
    </location>
</feature>
<feature type="transmembrane region" description="Helical" evidence="17">
    <location>
        <begin position="279"/>
        <end position="305"/>
    </location>
</feature>
<keyword evidence="5" id="KW-1003">Cell membrane</keyword>
<dbReference type="InterPro" id="IPR051223">
    <property type="entry name" value="Polycystin"/>
</dbReference>
<keyword evidence="9" id="KW-0406">Ion transport</keyword>
<evidence type="ECO:0000256" key="4">
    <source>
        <dbReference type="ARBA" id="ARBA00022448"/>
    </source>
</evidence>
<evidence type="ECO:0000256" key="16">
    <source>
        <dbReference type="SAM" id="MobiDB-lite"/>
    </source>
</evidence>
<evidence type="ECO:0000313" key="22">
    <source>
        <dbReference type="WBParaSite" id="NBR_0000867901-mRNA-1"/>
    </source>
</evidence>
<reference evidence="22" key="1">
    <citation type="submission" date="2017-02" db="UniProtKB">
        <authorList>
            <consortium name="WormBaseParasite"/>
        </authorList>
    </citation>
    <scope>IDENTIFICATION</scope>
</reference>
<proteinExistence type="inferred from homology"/>
<dbReference type="PANTHER" id="PTHR10877">
    <property type="entry name" value="POLYCYSTIN FAMILY MEMBER"/>
    <property type="match status" value="1"/>
</dbReference>
<evidence type="ECO:0000256" key="9">
    <source>
        <dbReference type="ARBA" id="ARBA00023065"/>
    </source>
</evidence>
<evidence type="ECO:0000256" key="8">
    <source>
        <dbReference type="ARBA" id="ARBA00023054"/>
    </source>
</evidence>
<feature type="disulfide bond" evidence="15">
    <location>
        <begin position="146"/>
        <end position="159"/>
    </location>
</feature>
<feature type="domain" description="Polycystin cation channel PKD1/PKD2" evidence="18">
    <location>
        <begin position="289"/>
        <end position="504"/>
    </location>
</feature>
<feature type="region of interest" description="Disordered" evidence="16">
    <location>
        <begin position="1"/>
        <end position="94"/>
    </location>
</feature>
<feature type="compositionally biased region" description="Polar residues" evidence="16">
    <location>
        <begin position="75"/>
        <end position="84"/>
    </location>
</feature>
<dbReference type="PRINTS" id="PR01433">
    <property type="entry name" value="POLYCYSTIN2"/>
</dbReference>
<keyword evidence="13" id="KW-0966">Cell projection</keyword>
<dbReference type="GO" id="GO:0005886">
    <property type="term" value="C:plasma membrane"/>
    <property type="evidence" value="ECO:0007669"/>
    <property type="project" value="UniProtKB-SubCell"/>
</dbReference>
<evidence type="ECO:0000256" key="15">
    <source>
        <dbReference type="PIRSR" id="PIRSR603915-2"/>
    </source>
</evidence>
<feature type="transmembrane region" description="Helical" evidence="17">
    <location>
        <begin position="238"/>
        <end position="259"/>
    </location>
</feature>
<feature type="transmembrane region" description="Helical" evidence="17">
    <location>
        <begin position="374"/>
        <end position="394"/>
    </location>
</feature>
<evidence type="ECO:0000256" key="11">
    <source>
        <dbReference type="ARBA" id="ARBA00023157"/>
    </source>
</evidence>
<organism evidence="22">
    <name type="scientific">Nippostrongylus brasiliensis</name>
    <name type="common">Rat hookworm</name>
    <dbReference type="NCBI Taxonomy" id="27835"/>
    <lineage>
        <taxon>Eukaryota</taxon>
        <taxon>Metazoa</taxon>
        <taxon>Ecdysozoa</taxon>
        <taxon>Nematoda</taxon>
        <taxon>Chromadorea</taxon>
        <taxon>Rhabditida</taxon>
        <taxon>Rhabditina</taxon>
        <taxon>Rhabditomorpha</taxon>
        <taxon>Strongyloidea</taxon>
        <taxon>Heligmosomidae</taxon>
        <taxon>Nippostrongylus</taxon>
    </lineage>
</organism>
<dbReference type="EMBL" id="UYSL01020036">
    <property type="protein sequence ID" value="VDL72269.1"/>
    <property type="molecule type" value="Genomic_DNA"/>
</dbReference>
<evidence type="ECO:0000256" key="17">
    <source>
        <dbReference type="SAM" id="Phobius"/>
    </source>
</evidence>
<evidence type="ECO:0000256" key="7">
    <source>
        <dbReference type="ARBA" id="ARBA00022989"/>
    </source>
</evidence>
<evidence type="ECO:0000259" key="18">
    <source>
        <dbReference type="Pfam" id="PF08016"/>
    </source>
</evidence>
<evidence type="ECO:0000256" key="5">
    <source>
        <dbReference type="ARBA" id="ARBA00022475"/>
    </source>
</evidence>